<dbReference type="Proteomes" id="UP000245626">
    <property type="component" value="Unassembled WGS sequence"/>
</dbReference>
<protein>
    <submittedName>
        <fullName evidence="1">Uncharacterized protein</fullName>
    </submittedName>
</protein>
<proteinExistence type="predicted"/>
<keyword evidence="2" id="KW-1185">Reference proteome</keyword>
<name>A0ACD0NTE4_9BASI</name>
<gene>
    <name evidence="1" type="ORF">IE53DRAFT_166954</name>
</gene>
<organism evidence="1 2">
    <name type="scientific">Violaceomyces palustris</name>
    <dbReference type="NCBI Taxonomy" id="1673888"/>
    <lineage>
        <taxon>Eukaryota</taxon>
        <taxon>Fungi</taxon>
        <taxon>Dikarya</taxon>
        <taxon>Basidiomycota</taxon>
        <taxon>Ustilaginomycotina</taxon>
        <taxon>Ustilaginomycetes</taxon>
        <taxon>Violaceomycetales</taxon>
        <taxon>Violaceomycetaceae</taxon>
        <taxon>Violaceomyces</taxon>
    </lineage>
</organism>
<evidence type="ECO:0000313" key="1">
    <source>
        <dbReference type="EMBL" id="PWN49032.1"/>
    </source>
</evidence>
<reference evidence="1 2" key="1">
    <citation type="journal article" date="2018" name="Mol. Biol. Evol.">
        <title>Broad Genomic Sampling Reveals a Smut Pathogenic Ancestry of the Fungal Clade Ustilaginomycotina.</title>
        <authorList>
            <person name="Kijpornyongpan T."/>
            <person name="Mondo S.J."/>
            <person name="Barry K."/>
            <person name="Sandor L."/>
            <person name="Lee J."/>
            <person name="Lipzen A."/>
            <person name="Pangilinan J."/>
            <person name="LaButti K."/>
            <person name="Hainaut M."/>
            <person name="Henrissat B."/>
            <person name="Grigoriev I.V."/>
            <person name="Spatafora J.W."/>
            <person name="Aime M.C."/>
        </authorList>
    </citation>
    <scope>NUCLEOTIDE SEQUENCE [LARGE SCALE GENOMIC DNA]</scope>
    <source>
        <strain evidence="1 2">SA 807</strain>
    </source>
</reference>
<sequence length="91" mass="10233">MGIGDWLRISTSGLAVSVCLSDHMHDQPRLTPDVDPWPDCSKHTSLTHPLSLPSHLGVRIPPRLKSLAWPPMSSKLEHYCNRSFEHSSHRS</sequence>
<evidence type="ECO:0000313" key="2">
    <source>
        <dbReference type="Proteomes" id="UP000245626"/>
    </source>
</evidence>
<dbReference type="EMBL" id="KZ820107">
    <property type="protein sequence ID" value="PWN49032.1"/>
    <property type="molecule type" value="Genomic_DNA"/>
</dbReference>
<accession>A0ACD0NTE4</accession>